<dbReference type="EMBL" id="CP069106">
    <property type="protein sequence ID" value="QSS56610.1"/>
    <property type="molecule type" value="Genomic_DNA"/>
</dbReference>
<evidence type="ECO:0000313" key="1">
    <source>
        <dbReference type="EMBL" id="QSS56610.1"/>
    </source>
</evidence>
<dbReference type="VEuPathDB" id="FungiDB:I7I53_04874"/>
<dbReference type="Proteomes" id="UP000663419">
    <property type="component" value="Chromosome 5"/>
</dbReference>
<evidence type="ECO:0000313" key="2">
    <source>
        <dbReference type="Proteomes" id="UP000663419"/>
    </source>
</evidence>
<protein>
    <submittedName>
        <fullName evidence="1">Uncharacterized protein</fullName>
    </submittedName>
</protein>
<name>A0A8A1LTJ2_AJEC8</name>
<accession>A0A8A1LTJ2</accession>
<sequence>MPCFSPLGRLNLPSIRLAMCSFSDDTSRGIYESYHPLPCEAWALCCGCGWASRVAYQFGY</sequence>
<organism evidence="1 2">
    <name type="scientific">Ajellomyces capsulatus (strain H88)</name>
    <name type="common">Darling's disease fungus</name>
    <name type="synonym">Histoplasma capsulatum</name>
    <dbReference type="NCBI Taxonomy" id="544711"/>
    <lineage>
        <taxon>Eukaryota</taxon>
        <taxon>Fungi</taxon>
        <taxon>Dikarya</taxon>
        <taxon>Ascomycota</taxon>
        <taxon>Pezizomycotina</taxon>
        <taxon>Eurotiomycetes</taxon>
        <taxon>Eurotiomycetidae</taxon>
        <taxon>Onygenales</taxon>
        <taxon>Ajellomycetaceae</taxon>
        <taxon>Histoplasma</taxon>
    </lineage>
</organism>
<dbReference type="AlphaFoldDB" id="A0A8A1LTJ2"/>
<reference evidence="1" key="1">
    <citation type="submission" date="2021-01" db="EMBL/GenBank/DDBJ databases">
        <title>Chromosome-level genome assembly of a human fungal pathogen reveals clustering of transcriptionally co-regulated genes.</title>
        <authorList>
            <person name="Voorhies M."/>
            <person name="Cohen S."/>
            <person name="Shea T.P."/>
            <person name="Petrus S."/>
            <person name="Munoz J.F."/>
            <person name="Poplawski S."/>
            <person name="Goldman W.E."/>
            <person name="Michael T."/>
            <person name="Cuomo C.A."/>
            <person name="Sil A."/>
            <person name="Beyhan S."/>
        </authorList>
    </citation>
    <scope>NUCLEOTIDE SEQUENCE</scope>
    <source>
        <strain evidence="1">H88</strain>
    </source>
</reference>
<proteinExistence type="predicted"/>
<gene>
    <name evidence="1" type="ORF">I7I53_04874</name>
</gene>